<dbReference type="GO" id="GO:0004930">
    <property type="term" value="F:G protein-coupled receptor activity"/>
    <property type="evidence" value="ECO:0007669"/>
    <property type="project" value="UniProtKB-KW"/>
</dbReference>
<feature type="transmembrane region" description="Helical" evidence="9">
    <location>
        <begin position="334"/>
        <end position="361"/>
    </location>
</feature>
<evidence type="ECO:0000256" key="9">
    <source>
        <dbReference type="SAM" id="Phobius"/>
    </source>
</evidence>
<evidence type="ECO:0000256" key="2">
    <source>
        <dbReference type="ARBA" id="ARBA00022475"/>
    </source>
</evidence>
<evidence type="ECO:0000256" key="3">
    <source>
        <dbReference type="ARBA" id="ARBA00022692"/>
    </source>
</evidence>
<dbReference type="InterPro" id="IPR000276">
    <property type="entry name" value="GPCR_Rhodpsn"/>
</dbReference>
<evidence type="ECO:0000256" key="4">
    <source>
        <dbReference type="ARBA" id="ARBA00022989"/>
    </source>
</evidence>
<feature type="transmembrane region" description="Helical" evidence="9">
    <location>
        <begin position="44"/>
        <end position="67"/>
    </location>
</feature>
<gene>
    <name evidence="11" type="ORF">JYZ213_LOCUS33951</name>
</gene>
<keyword evidence="6 9" id="KW-0472">Membrane</keyword>
<dbReference type="EMBL" id="CAJNOG010000666">
    <property type="protein sequence ID" value="CAF1330996.1"/>
    <property type="molecule type" value="Genomic_DNA"/>
</dbReference>
<dbReference type="PANTHER" id="PTHR24228:SF59">
    <property type="entry name" value="NEUROPEPTIDE RECEPTOR 15"/>
    <property type="match status" value="1"/>
</dbReference>
<feature type="transmembrane region" description="Helical" evidence="9">
    <location>
        <begin position="79"/>
        <end position="98"/>
    </location>
</feature>
<evidence type="ECO:0000313" key="11">
    <source>
        <dbReference type="EMBL" id="CAF1330996.1"/>
    </source>
</evidence>
<feature type="transmembrane region" description="Helical" evidence="9">
    <location>
        <begin position="215"/>
        <end position="237"/>
    </location>
</feature>
<dbReference type="PANTHER" id="PTHR24228">
    <property type="entry name" value="B2 BRADYKININ RECEPTOR/ANGIOTENSIN II RECEPTOR"/>
    <property type="match status" value="1"/>
</dbReference>
<keyword evidence="5" id="KW-0297">G-protein coupled receptor</keyword>
<evidence type="ECO:0000256" key="1">
    <source>
        <dbReference type="ARBA" id="ARBA00004651"/>
    </source>
</evidence>
<evidence type="ECO:0000256" key="8">
    <source>
        <dbReference type="ARBA" id="ARBA00023224"/>
    </source>
</evidence>
<name>A0A815FWX0_9BILA</name>
<dbReference type="SUPFAM" id="SSF81321">
    <property type="entry name" value="Family A G protein-coupled receptor-like"/>
    <property type="match status" value="2"/>
</dbReference>
<evidence type="ECO:0000313" key="12">
    <source>
        <dbReference type="Proteomes" id="UP000663845"/>
    </source>
</evidence>
<protein>
    <recommendedName>
        <fullName evidence="10">G-protein coupled receptors family 1 profile domain-containing protein</fullName>
    </recommendedName>
</protein>
<keyword evidence="3 9" id="KW-0812">Transmembrane</keyword>
<feature type="transmembrane region" description="Helical" evidence="9">
    <location>
        <begin position="6"/>
        <end position="32"/>
    </location>
</feature>
<evidence type="ECO:0000256" key="6">
    <source>
        <dbReference type="ARBA" id="ARBA00023136"/>
    </source>
</evidence>
<evidence type="ECO:0000256" key="5">
    <source>
        <dbReference type="ARBA" id="ARBA00023040"/>
    </source>
</evidence>
<keyword evidence="8" id="KW-0807">Transducer</keyword>
<evidence type="ECO:0000259" key="10">
    <source>
        <dbReference type="PROSITE" id="PS50262"/>
    </source>
</evidence>
<dbReference type="Gene3D" id="1.20.1070.10">
    <property type="entry name" value="Rhodopsin 7-helix transmembrane proteins"/>
    <property type="match status" value="2"/>
</dbReference>
<reference evidence="11" key="1">
    <citation type="submission" date="2021-02" db="EMBL/GenBank/DDBJ databases">
        <authorList>
            <person name="Nowell W R."/>
        </authorList>
    </citation>
    <scope>NUCLEOTIDE SEQUENCE</scope>
</reference>
<dbReference type="CDD" id="cd00637">
    <property type="entry name" value="7tm_classA_rhodopsin-like"/>
    <property type="match status" value="2"/>
</dbReference>
<keyword evidence="4 9" id="KW-1133">Transmembrane helix</keyword>
<dbReference type="AlphaFoldDB" id="A0A815FWX0"/>
<dbReference type="GO" id="GO:0005886">
    <property type="term" value="C:plasma membrane"/>
    <property type="evidence" value="ECO:0007669"/>
    <property type="project" value="UniProtKB-SubCell"/>
</dbReference>
<feature type="transmembrane region" description="Helical" evidence="9">
    <location>
        <begin position="157"/>
        <end position="179"/>
    </location>
</feature>
<keyword evidence="2" id="KW-1003">Cell membrane</keyword>
<dbReference type="Pfam" id="PF00001">
    <property type="entry name" value="7tm_1"/>
    <property type="match status" value="1"/>
</dbReference>
<feature type="transmembrane region" description="Helical" evidence="9">
    <location>
        <begin position="306"/>
        <end position="328"/>
    </location>
</feature>
<sequence length="378" mass="43839">MSYIGIVNTISIIVLIFTILLALIYLISIIFLRRFHTVNNIITANLCFAAICCAMFWTFLIIMEIFYASNSYNGKVCIVATYFEMMCNLQVSLAIIGASVNRLCSIVYHTKPFLRTRKWTIVCVIGQWAVGIILSLPDLPFNDSSCDDQLWKAIYKFIIIVIVPSIICLMNNMMIFNYFEMILEVQLSFAIVGASFNRVCSIVYHTKPFLRTKRWAIISIATQWVVGIILTIPNILFNESNCDQQLWKRIYKFVMVVIIPSIICLVNNMMIFKFVRSSTNRIQTSLEDAKNNAHQRQHLSRRDLHLLRHMIVMFCIFVAGWSPIYLYAVFAVQFSFSSIIVSMFVILSLLSVLVVISDLFLYNRELRRYFQDKICHHH</sequence>
<comment type="caution">
    <text evidence="11">The sequence shown here is derived from an EMBL/GenBank/DDBJ whole genome shotgun (WGS) entry which is preliminary data.</text>
</comment>
<feature type="transmembrane region" description="Helical" evidence="9">
    <location>
        <begin position="119"/>
        <end position="137"/>
    </location>
</feature>
<accession>A0A815FWX0</accession>
<proteinExistence type="predicted"/>
<feature type="transmembrane region" description="Helical" evidence="9">
    <location>
        <begin position="249"/>
        <end position="272"/>
    </location>
</feature>
<organism evidence="11 12">
    <name type="scientific">Adineta steineri</name>
    <dbReference type="NCBI Taxonomy" id="433720"/>
    <lineage>
        <taxon>Eukaryota</taxon>
        <taxon>Metazoa</taxon>
        <taxon>Spiralia</taxon>
        <taxon>Gnathifera</taxon>
        <taxon>Rotifera</taxon>
        <taxon>Eurotatoria</taxon>
        <taxon>Bdelloidea</taxon>
        <taxon>Adinetida</taxon>
        <taxon>Adinetidae</taxon>
        <taxon>Adineta</taxon>
    </lineage>
</organism>
<comment type="subcellular location">
    <subcellularLocation>
        <location evidence="1">Cell membrane</location>
        <topology evidence="1">Multi-pass membrane protein</topology>
    </subcellularLocation>
</comment>
<dbReference type="Proteomes" id="UP000663845">
    <property type="component" value="Unassembled WGS sequence"/>
</dbReference>
<keyword evidence="7" id="KW-0675">Receptor</keyword>
<dbReference type="PROSITE" id="PS50262">
    <property type="entry name" value="G_PROTEIN_RECEP_F1_2"/>
    <property type="match status" value="1"/>
</dbReference>
<dbReference type="InterPro" id="IPR017452">
    <property type="entry name" value="GPCR_Rhodpsn_7TM"/>
</dbReference>
<feature type="domain" description="G-protein coupled receptors family 1 profile" evidence="10">
    <location>
        <begin position="21"/>
        <end position="362"/>
    </location>
</feature>
<evidence type="ECO:0000256" key="7">
    <source>
        <dbReference type="ARBA" id="ARBA00023170"/>
    </source>
</evidence>